<accession>A0AA39XR28</accession>
<dbReference type="Proteomes" id="UP001174936">
    <property type="component" value="Unassembled WGS sequence"/>
</dbReference>
<protein>
    <submittedName>
        <fullName evidence="2">Uncharacterized protein</fullName>
    </submittedName>
</protein>
<sequence>MEETEHPEPVSDTEVTELDDSLGIFMLEVQQMIASRDREAKRRGRRRARNETLAALDREQDAVAERDQFFNALRKSNIRVAELEAQLGESKDKVAELERENAELKEKLAGLEIQRDRDCTPSGGVRGCANEAPTCPMVNQWLKGQGLIARLPARLARILKRWINSMAVHYQLRYGNWSGAGKV</sequence>
<organism evidence="2 3">
    <name type="scientific">Cercophora newfieldiana</name>
    <dbReference type="NCBI Taxonomy" id="92897"/>
    <lineage>
        <taxon>Eukaryota</taxon>
        <taxon>Fungi</taxon>
        <taxon>Dikarya</taxon>
        <taxon>Ascomycota</taxon>
        <taxon>Pezizomycotina</taxon>
        <taxon>Sordariomycetes</taxon>
        <taxon>Sordariomycetidae</taxon>
        <taxon>Sordariales</taxon>
        <taxon>Lasiosphaeriaceae</taxon>
        <taxon>Cercophora</taxon>
    </lineage>
</organism>
<evidence type="ECO:0000313" key="2">
    <source>
        <dbReference type="EMBL" id="KAK0638654.1"/>
    </source>
</evidence>
<reference evidence="2" key="1">
    <citation type="submission" date="2023-06" db="EMBL/GenBank/DDBJ databases">
        <title>Genome-scale phylogeny and comparative genomics of the fungal order Sordariales.</title>
        <authorList>
            <consortium name="Lawrence Berkeley National Laboratory"/>
            <person name="Hensen N."/>
            <person name="Bonometti L."/>
            <person name="Westerberg I."/>
            <person name="Brannstrom I.O."/>
            <person name="Guillou S."/>
            <person name="Cros-Aarteil S."/>
            <person name="Calhoun S."/>
            <person name="Haridas S."/>
            <person name="Kuo A."/>
            <person name="Mondo S."/>
            <person name="Pangilinan J."/>
            <person name="Riley R."/>
            <person name="Labutti K."/>
            <person name="Andreopoulos B."/>
            <person name="Lipzen A."/>
            <person name="Chen C."/>
            <person name="Yanf M."/>
            <person name="Daum C."/>
            <person name="Ng V."/>
            <person name="Clum A."/>
            <person name="Steindorff A."/>
            <person name="Ohm R."/>
            <person name="Martin F."/>
            <person name="Silar P."/>
            <person name="Natvig D."/>
            <person name="Lalanne C."/>
            <person name="Gautier V."/>
            <person name="Ament-Velasquez S.L."/>
            <person name="Kruys A."/>
            <person name="Hutchinson M.I."/>
            <person name="Powell A.J."/>
            <person name="Barry K."/>
            <person name="Miller A.N."/>
            <person name="Grigoriev I.V."/>
            <person name="Debuchy R."/>
            <person name="Gladieux P."/>
            <person name="Thoren M.H."/>
            <person name="Johannesson H."/>
        </authorList>
    </citation>
    <scope>NUCLEOTIDE SEQUENCE</scope>
    <source>
        <strain evidence="2">SMH2532-1</strain>
    </source>
</reference>
<name>A0AA39XR28_9PEZI</name>
<evidence type="ECO:0000313" key="3">
    <source>
        <dbReference type="Proteomes" id="UP001174936"/>
    </source>
</evidence>
<feature type="coiled-coil region" evidence="1">
    <location>
        <begin position="73"/>
        <end position="114"/>
    </location>
</feature>
<comment type="caution">
    <text evidence="2">The sequence shown here is derived from an EMBL/GenBank/DDBJ whole genome shotgun (WGS) entry which is preliminary data.</text>
</comment>
<dbReference type="EMBL" id="JAULSV010000007">
    <property type="protein sequence ID" value="KAK0638654.1"/>
    <property type="molecule type" value="Genomic_DNA"/>
</dbReference>
<keyword evidence="3" id="KW-1185">Reference proteome</keyword>
<proteinExistence type="predicted"/>
<dbReference type="AlphaFoldDB" id="A0AA39XR28"/>
<evidence type="ECO:0000256" key="1">
    <source>
        <dbReference type="SAM" id="Coils"/>
    </source>
</evidence>
<gene>
    <name evidence="2" type="ORF">B0T16DRAFT_421497</name>
</gene>
<keyword evidence="1" id="KW-0175">Coiled coil</keyword>